<protein>
    <submittedName>
        <fullName evidence="2">Uncharacterized protein</fullName>
    </submittedName>
</protein>
<dbReference type="Proteomes" id="UP000237105">
    <property type="component" value="Unassembled WGS sequence"/>
</dbReference>
<feature type="non-terminal residue" evidence="2">
    <location>
        <position position="1"/>
    </location>
</feature>
<evidence type="ECO:0000256" key="1">
    <source>
        <dbReference type="SAM" id="MobiDB-lite"/>
    </source>
</evidence>
<sequence>HQLRTTVHHPVSPAIAQDGDNNINRKCFPTKSPSSVIDSTHFWHMHPPLNVVGQLRPVAPDNSSPVNNFLI</sequence>
<name>A0A2P5BHI0_PARAD</name>
<accession>A0A2P5BHI0</accession>
<dbReference type="EMBL" id="JXTB01000280">
    <property type="protein sequence ID" value="PON48258.1"/>
    <property type="molecule type" value="Genomic_DNA"/>
</dbReference>
<organism evidence="2 3">
    <name type="scientific">Parasponia andersonii</name>
    <name type="common">Sponia andersonii</name>
    <dbReference type="NCBI Taxonomy" id="3476"/>
    <lineage>
        <taxon>Eukaryota</taxon>
        <taxon>Viridiplantae</taxon>
        <taxon>Streptophyta</taxon>
        <taxon>Embryophyta</taxon>
        <taxon>Tracheophyta</taxon>
        <taxon>Spermatophyta</taxon>
        <taxon>Magnoliopsida</taxon>
        <taxon>eudicotyledons</taxon>
        <taxon>Gunneridae</taxon>
        <taxon>Pentapetalae</taxon>
        <taxon>rosids</taxon>
        <taxon>fabids</taxon>
        <taxon>Rosales</taxon>
        <taxon>Cannabaceae</taxon>
        <taxon>Parasponia</taxon>
    </lineage>
</organism>
<evidence type="ECO:0000313" key="2">
    <source>
        <dbReference type="EMBL" id="PON48258.1"/>
    </source>
</evidence>
<feature type="region of interest" description="Disordered" evidence="1">
    <location>
        <begin position="1"/>
        <end position="23"/>
    </location>
</feature>
<reference evidence="3" key="1">
    <citation type="submission" date="2016-06" db="EMBL/GenBank/DDBJ databases">
        <title>Parallel loss of symbiosis genes in relatives of nitrogen-fixing non-legume Parasponia.</title>
        <authorList>
            <person name="Van Velzen R."/>
            <person name="Holmer R."/>
            <person name="Bu F."/>
            <person name="Rutten L."/>
            <person name="Van Zeijl A."/>
            <person name="Liu W."/>
            <person name="Santuari L."/>
            <person name="Cao Q."/>
            <person name="Sharma T."/>
            <person name="Shen D."/>
            <person name="Roswanjaya Y."/>
            <person name="Wardhani T."/>
            <person name="Kalhor M.S."/>
            <person name="Jansen J."/>
            <person name="Van den Hoogen J."/>
            <person name="Gungor B."/>
            <person name="Hartog M."/>
            <person name="Hontelez J."/>
            <person name="Verver J."/>
            <person name="Yang W.-C."/>
            <person name="Schijlen E."/>
            <person name="Repin R."/>
            <person name="Schilthuizen M."/>
            <person name="Schranz E."/>
            <person name="Heidstra R."/>
            <person name="Miyata K."/>
            <person name="Fedorova E."/>
            <person name="Kohlen W."/>
            <person name="Bisseling T."/>
            <person name="Smit S."/>
            <person name="Geurts R."/>
        </authorList>
    </citation>
    <scope>NUCLEOTIDE SEQUENCE [LARGE SCALE GENOMIC DNA]</scope>
    <source>
        <strain evidence="3">cv. WU1-14</strain>
    </source>
</reference>
<gene>
    <name evidence="2" type="ORF">PanWU01x14_239080</name>
</gene>
<keyword evidence="3" id="KW-1185">Reference proteome</keyword>
<evidence type="ECO:0000313" key="3">
    <source>
        <dbReference type="Proteomes" id="UP000237105"/>
    </source>
</evidence>
<comment type="caution">
    <text evidence="2">The sequence shown here is derived from an EMBL/GenBank/DDBJ whole genome shotgun (WGS) entry which is preliminary data.</text>
</comment>
<dbReference type="AlphaFoldDB" id="A0A2P5BHI0"/>
<proteinExistence type="predicted"/>